<proteinExistence type="predicted"/>
<reference evidence="3" key="1">
    <citation type="journal article" date="2019" name="Int. J. Syst. Evol. Microbiol.">
        <title>The Global Catalogue of Microorganisms (GCM) 10K type strain sequencing project: providing services to taxonomists for standard genome sequencing and annotation.</title>
        <authorList>
            <consortium name="The Broad Institute Genomics Platform"/>
            <consortium name="The Broad Institute Genome Sequencing Center for Infectious Disease"/>
            <person name="Wu L."/>
            <person name="Ma J."/>
        </authorList>
    </citation>
    <scope>NUCLEOTIDE SEQUENCE [LARGE SCALE GENOMIC DNA]</scope>
    <source>
        <strain evidence="3">JCM 10303</strain>
    </source>
</reference>
<evidence type="ECO:0000313" key="3">
    <source>
        <dbReference type="Proteomes" id="UP001500729"/>
    </source>
</evidence>
<feature type="region of interest" description="Disordered" evidence="1">
    <location>
        <begin position="1"/>
        <end position="48"/>
    </location>
</feature>
<protein>
    <submittedName>
        <fullName evidence="2">Uncharacterized protein</fullName>
    </submittedName>
</protein>
<keyword evidence="3" id="KW-1185">Reference proteome</keyword>
<gene>
    <name evidence="2" type="ORF">GCM10009533_00900</name>
</gene>
<dbReference type="EMBL" id="BAAAGS010000001">
    <property type="protein sequence ID" value="GAA0506020.1"/>
    <property type="molecule type" value="Genomic_DNA"/>
</dbReference>
<evidence type="ECO:0000256" key="1">
    <source>
        <dbReference type="SAM" id="MobiDB-lite"/>
    </source>
</evidence>
<comment type="caution">
    <text evidence="2">The sequence shown here is derived from an EMBL/GenBank/DDBJ whole genome shotgun (WGS) entry which is preliminary data.</text>
</comment>
<sequence length="92" mass="9841">MRAAGHRPTRPAPRADPLEGPRSRHPAPPDPLPPLSVRGPGSGRTPVLGREDVIDLSLVEPHDLGLSGLEIHSRIVFDPSLPELLRGDVRSG</sequence>
<organism evidence="2 3">
    <name type="scientific">Saccharopolyspora erythraea</name>
    <name type="common">Streptomyces erythraeus</name>
    <dbReference type="NCBI Taxonomy" id="1836"/>
    <lineage>
        <taxon>Bacteria</taxon>
        <taxon>Bacillati</taxon>
        <taxon>Actinomycetota</taxon>
        <taxon>Actinomycetes</taxon>
        <taxon>Pseudonocardiales</taxon>
        <taxon>Pseudonocardiaceae</taxon>
        <taxon>Saccharopolyspora</taxon>
    </lineage>
</organism>
<dbReference type="Proteomes" id="UP001500729">
    <property type="component" value="Unassembled WGS sequence"/>
</dbReference>
<evidence type="ECO:0000313" key="2">
    <source>
        <dbReference type="EMBL" id="GAA0506020.1"/>
    </source>
</evidence>
<name>A0ABP3LVY2_SACER</name>
<accession>A0ABP3LVY2</accession>